<dbReference type="EMBL" id="JAWNGG020000106">
    <property type="protein sequence ID" value="KAK9301795.1"/>
    <property type="molecule type" value="Genomic_DNA"/>
</dbReference>
<comment type="caution">
    <text evidence="2">The sequence shown here is derived from an EMBL/GenBank/DDBJ whole genome shotgun (WGS) entry which is preliminary data.</text>
</comment>
<dbReference type="AlphaFoldDB" id="A0AAW0ZW54"/>
<accession>A0AAW0ZW54</accession>
<dbReference type="PANTHER" id="PTHR20997:SF2">
    <property type="entry name" value="EG:BACR42I17.2 PROTEIN-RELATED"/>
    <property type="match status" value="1"/>
</dbReference>
<keyword evidence="3" id="KW-1185">Reference proteome</keyword>
<evidence type="ECO:0000256" key="1">
    <source>
        <dbReference type="SAM" id="SignalP"/>
    </source>
</evidence>
<proteinExistence type="predicted"/>
<feature type="signal peptide" evidence="1">
    <location>
        <begin position="1"/>
        <end position="23"/>
    </location>
</feature>
<dbReference type="Pfam" id="PF07165">
    <property type="entry name" value="DUF1397"/>
    <property type="match status" value="1"/>
</dbReference>
<name>A0AAW0ZW54_9HYME</name>
<evidence type="ECO:0000313" key="2">
    <source>
        <dbReference type="EMBL" id="KAK9301795.1"/>
    </source>
</evidence>
<keyword evidence="1" id="KW-0732">Signal</keyword>
<organism evidence="2 3">
    <name type="scientific">Tetragonisca angustula</name>
    <dbReference type="NCBI Taxonomy" id="166442"/>
    <lineage>
        <taxon>Eukaryota</taxon>
        <taxon>Metazoa</taxon>
        <taxon>Ecdysozoa</taxon>
        <taxon>Arthropoda</taxon>
        <taxon>Hexapoda</taxon>
        <taxon>Insecta</taxon>
        <taxon>Pterygota</taxon>
        <taxon>Neoptera</taxon>
        <taxon>Endopterygota</taxon>
        <taxon>Hymenoptera</taxon>
        <taxon>Apocrita</taxon>
        <taxon>Aculeata</taxon>
        <taxon>Apoidea</taxon>
        <taxon>Anthophila</taxon>
        <taxon>Apidae</taxon>
        <taxon>Tetragonisca</taxon>
    </lineage>
</organism>
<protein>
    <recommendedName>
        <fullName evidence="4">27 kDa hemolymph protein</fullName>
    </recommendedName>
</protein>
<evidence type="ECO:0008006" key="4">
    <source>
        <dbReference type="Google" id="ProtNLM"/>
    </source>
</evidence>
<sequence>MIKYCTTPIIVIFLCGFLGHTISQENVPNTEEILNKVSGVIDLNGLNVSNILSDVSNKTSMVQMFEETTSVIKQKCEKYGGEGAYENAVNATIKLEQCLTSFVNFTKLEIEMEQYKPTGDLDIVFKNYCQRTPILKQCVKNFTTGLEPCLEAKERENKEIIQNITNSLLNFVCYKEGDRIALFISANGPECLRSKQQETLQCINSTLGNYMPQLEPNSESLKTIDSLPFLVLGNKECTDMSKLQTCVVKELEKCSDPTPANIVDSIFNFIRRVTPCQNLVTVQNAAASNLTTVNLLIIMNIVFFSLKLL</sequence>
<gene>
    <name evidence="2" type="ORF">QLX08_005989</name>
</gene>
<dbReference type="Proteomes" id="UP001432146">
    <property type="component" value="Unassembled WGS sequence"/>
</dbReference>
<dbReference type="PANTHER" id="PTHR20997">
    <property type="entry name" value="EG:BACR42I17.2 PROTEIN-RELATED"/>
    <property type="match status" value="1"/>
</dbReference>
<evidence type="ECO:0000313" key="3">
    <source>
        <dbReference type="Proteomes" id="UP001432146"/>
    </source>
</evidence>
<dbReference type="InterPro" id="IPR009832">
    <property type="entry name" value="DUF1397"/>
</dbReference>
<feature type="chain" id="PRO_5043587029" description="27 kDa hemolymph protein" evidence="1">
    <location>
        <begin position="24"/>
        <end position="309"/>
    </location>
</feature>
<reference evidence="2 3" key="1">
    <citation type="submission" date="2024-05" db="EMBL/GenBank/DDBJ databases">
        <title>The nuclear and mitochondrial genome assemblies of Tetragonisca angustula (Apidae: Meliponini), a tiny yet remarkable pollinator in the Neotropics.</title>
        <authorList>
            <person name="Ferrari R."/>
            <person name="Ricardo P.C."/>
            <person name="Dias F.C."/>
            <person name="Araujo N.S."/>
            <person name="Soares D.O."/>
            <person name="Zhou Q.-S."/>
            <person name="Zhu C.-D."/>
            <person name="Coutinho L."/>
            <person name="Airas M.C."/>
            <person name="Batista T.M."/>
        </authorList>
    </citation>
    <scope>NUCLEOTIDE SEQUENCE [LARGE SCALE GENOMIC DNA]</scope>
    <source>
        <strain evidence="2">ASF017062</strain>
        <tissue evidence="2">Abdomen</tissue>
    </source>
</reference>